<keyword evidence="1" id="KW-0812">Transmembrane</keyword>
<feature type="transmembrane region" description="Helical" evidence="1">
    <location>
        <begin position="114"/>
        <end position="132"/>
    </location>
</feature>
<feature type="transmembrane region" description="Helical" evidence="1">
    <location>
        <begin position="152"/>
        <end position="172"/>
    </location>
</feature>
<feature type="transmembrane region" description="Helical" evidence="1">
    <location>
        <begin position="184"/>
        <end position="202"/>
    </location>
</feature>
<dbReference type="PANTHER" id="PTHR42109:SF2">
    <property type="entry name" value="INTEGRAL MEMBRANE PROTEIN"/>
    <property type="match status" value="1"/>
</dbReference>
<keyword evidence="1" id="KW-0472">Membrane</keyword>
<keyword evidence="4" id="KW-1185">Reference proteome</keyword>
<accession>A0A286UDW5</accession>
<dbReference type="Pfam" id="PF24800">
    <property type="entry name" value="DUF7702"/>
    <property type="match status" value="1"/>
</dbReference>
<feature type="transmembrane region" description="Helical" evidence="1">
    <location>
        <begin position="12"/>
        <end position="31"/>
    </location>
</feature>
<dbReference type="OrthoDB" id="2560628at2759"/>
<comment type="caution">
    <text evidence="3">The sequence shown here is derived from an EMBL/GenBank/DDBJ whole genome shotgun (WGS) entry which is preliminary data.</text>
</comment>
<feature type="transmembrane region" description="Helical" evidence="1">
    <location>
        <begin position="72"/>
        <end position="93"/>
    </location>
</feature>
<name>A0A286UDW5_9AGAM</name>
<proteinExistence type="predicted"/>
<feature type="transmembrane region" description="Helical" evidence="1">
    <location>
        <begin position="38"/>
        <end position="60"/>
    </location>
</feature>
<evidence type="ECO:0000256" key="1">
    <source>
        <dbReference type="SAM" id="Phobius"/>
    </source>
</evidence>
<dbReference type="EMBL" id="NBII01000006">
    <property type="protein sequence ID" value="PAV17714.1"/>
    <property type="molecule type" value="Genomic_DNA"/>
</dbReference>
<reference evidence="3 4" key="1">
    <citation type="journal article" date="2017" name="Mol. Ecol.">
        <title>Comparative and population genomic landscape of Phellinus noxius: A hypervariable fungus causing root rot in trees.</title>
        <authorList>
            <person name="Chung C.L."/>
            <person name="Lee T.J."/>
            <person name="Akiba M."/>
            <person name="Lee H.H."/>
            <person name="Kuo T.H."/>
            <person name="Liu D."/>
            <person name="Ke H.M."/>
            <person name="Yokoi T."/>
            <person name="Roa M.B."/>
            <person name="Lu M.J."/>
            <person name="Chang Y.Y."/>
            <person name="Ann P.J."/>
            <person name="Tsai J.N."/>
            <person name="Chen C.Y."/>
            <person name="Tzean S.S."/>
            <person name="Ota Y."/>
            <person name="Hattori T."/>
            <person name="Sahashi N."/>
            <person name="Liou R.F."/>
            <person name="Kikuchi T."/>
            <person name="Tsai I.J."/>
        </authorList>
    </citation>
    <scope>NUCLEOTIDE SEQUENCE [LARGE SCALE GENOMIC DNA]</scope>
    <source>
        <strain evidence="3 4">FFPRI411160</strain>
    </source>
</reference>
<dbReference type="STRING" id="2282107.A0A286UDW5"/>
<dbReference type="Proteomes" id="UP000217199">
    <property type="component" value="Unassembled WGS sequence"/>
</dbReference>
<gene>
    <name evidence="3" type="ORF">PNOK_0620000</name>
</gene>
<feature type="transmembrane region" description="Helical" evidence="1">
    <location>
        <begin position="230"/>
        <end position="251"/>
    </location>
</feature>
<dbReference type="AlphaFoldDB" id="A0A286UDW5"/>
<keyword evidence="1" id="KW-1133">Transmembrane helix</keyword>
<dbReference type="PANTHER" id="PTHR42109">
    <property type="entry name" value="UNPLACED GENOMIC SCAFFOLD UM_SCAF_CONTIG_1.265, WHOLE GENOME SHOTGUN SEQUENCE"/>
    <property type="match status" value="1"/>
</dbReference>
<evidence type="ECO:0000259" key="2">
    <source>
        <dbReference type="Pfam" id="PF24800"/>
    </source>
</evidence>
<dbReference type="InParanoid" id="A0A286UDW5"/>
<evidence type="ECO:0000313" key="3">
    <source>
        <dbReference type="EMBL" id="PAV17714.1"/>
    </source>
</evidence>
<protein>
    <recommendedName>
        <fullName evidence="2">DUF7702 domain-containing protein</fullName>
    </recommendedName>
</protein>
<evidence type="ECO:0000313" key="4">
    <source>
        <dbReference type="Proteomes" id="UP000217199"/>
    </source>
</evidence>
<organism evidence="3 4">
    <name type="scientific">Pyrrhoderma noxium</name>
    <dbReference type="NCBI Taxonomy" id="2282107"/>
    <lineage>
        <taxon>Eukaryota</taxon>
        <taxon>Fungi</taxon>
        <taxon>Dikarya</taxon>
        <taxon>Basidiomycota</taxon>
        <taxon>Agaricomycotina</taxon>
        <taxon>Agaricomycetes</taxon>
        <taxon>Hymenochaetales</taxon>
        <taxon>Hymenochaetaceae</taxon>
        <taxon>Pyrrhoderma</taxon>
    </lineage>
</organism>
<dbReference type="InterPro" id="IPR056119">
    <property type="entry name" value="DUF7702"/>
</dbReference>
<feature type="domain" description="DUF7702" evidence="2">
    <location>
        <begin position="4"/>
        <end position="253"/>
    </location>
</feature>
<sequence>MSDLDERGDIAIALVIIYPFIAILTLILTIRHGFSRQAGWVSLLIFAICRIVGGILHIVAEKTNPTQIGLYIGAYTLEGIGLTPFLFCTKAFIGVIGKDLFGTPFLPFITQRSLRLLGLLLIGGAILLIVGASNSNDDSENTRNVASTLKRVGGILLAVAFIVLTILHLLLWQLHKELQKYQKTLLQGISCALPFLAVRVLYSTLSNFAPTTSSSSSIARFNSVSGSWQIYLSMSVIMELFAVSIYIFFGLRLPISEGAKATTNGPGLDEEYPYGYGKTSRVSVDVSEGRPLYQNVTYPPQPAHGLGPNNHY</sequence>